<name>A0A7Y6NJF4_9BURK</name>
<organism evidence="1 2">
    <name type="scientific">Piscinibacter koreensis</name>
    <dbReference type="NCBI Taxonomy" id="2742824"/>
    <lineage>
        <taxon>Bacteria</taxon>
        <taxon>Pseudomonadati</taxon>
        <taxon>Pseudomonadota</taxon>
        <taxon>Betaproteobacteria</taxon>
        <taxon>Burkholderiales</taxon>
        <taxon>Sphaerotilaceae</taxon>
        <taxon>Piscinibacter</taxon>
    </lineage>
</organism>
<reference evidence="1 2" key="1">
    <citation type="submission" date="2020-06" db="EMBL/GenBank/DDBJ databases">
        <title>Schlegella sp. ID0723 isolated from air conditioner.</title>
        <authorList>
            <person name="Kim D.Y."/>
            <person name="Kim D.-U."/>
        </authorList>
    </citation>
    <scope>NUCLEOTIDE SEQUENCE [LARGE SCALE GENOMIC DNA]</scope>
    <source>
        <strain evidence="1 2">ID0723</strain>
    </source>
</reference>
<dbReference type="EMBL" id="JABWMJ010000001">
    <property type="protein sequence ID" value="NUZ04303.1"/>
    <property type="molecule type" value="Genomic_DNA"/>
</dbReference>
<comment type="caution">
    <text evidence="1">The sequence shown here is derived from an EMBL/GenBank/DDBJ whole genome shotgun (WGS) entry which is preliminary data.</text>
</comment>
<evidence type="ECO:0000313" key="1">
    <source>
        <dbReference type="EMBL" id="NUZ04303.1"/>
    </source>
</evidence>
<sequence length="68" mass="7355">MRLLPAIARLVGIRPRRAKPLGATDFGDMGTAFGLDAITTIDETPLDVAEPAPLQSALQRRLEGRSRL</sequence>
<dbReference type="Proteomes" id="UP000529637">
    <property type="component" value="Unassembled WGS sequence"/>
</dbReference>
<gene>
    <name evidence="1" type="ORF">HQN59_00875</name>
</gene>
<dbReference type="AlphaFoldDB" id="A0A7Y6NJF4"/>
<protein>
    <submittedName>
        <fullName evidence="1">Uncharacterized protein</fullName>
    </submittedName>
</protein>
<keyword evidence="2" id="KW-1185">Reference proteome</keyword>
<proteinExistence type="predicted"/>
<evidence type="ECO:0000313" key="2">
    <source>
        <dbReference type="Proteomes" id="UP000529637"/>
    </source>
</evidence>
<accession>A0A7Y6NJF4</accession>
<dbReference type="RefSeq" id="WP_176065157.1">
    <property type="nucleotide sequence ID" value="NZ_JABWMJ010000001.1"/>
</dbReference>